<dbReference type="RefSeq" id="WP_132213972.1">
    <property type="nucleotide sequence ID" value="NZ_OX156936.1"/>
</dbReference>
<proteinExistence type="predicted"/>
<evidence type="ECO:0000259" key="1">
    <source>
        <dbReference type="Pfam" id="PF05168"/>
    </source>
</evidence>
<name>A0A4R1RQT9_9FLAO</name>
<dbReference type="InterPro" id="IPR007842">
    <property type="entry name" value="HEPN_dom"/>
</dbReference>
<dbReference type="EMBL" id="SLUP01000001">
    <property type="protein sequence ID" value="TCL68778.1"/>
    <property type="molecule type" value="Genomic_DNA"/>
</dbReference>
<comment type="caution">
    <text evidence="2">The sequence shown here is derived from an EMBL/GenBank/DDBJ whole genome shotgun (WGS) entry which is preliminary data.</text>
</comment>
<dbReference type="Proteomes" id="UP000295455">
    <property type="component" value="Unassembled WGS sequence"/>
</dbReference>
<accession>A0A4R1RQT9</accession>
<organism evidence="2 3">
    <name type="scientific">Mariniflexile fucanivorans</name>
    <dbReference type="NCBI Taxonomy" id="264023"/>
    <lineage>
        <taxon>Bacteria</taxon>
        <taxon>Pseudomonadati</taxon>
        <taxon>Bacteroidota</taxon>
        <taxon>Flavobacteriia</taxon>
        <taxon>Flavobacteriales</taxon>
        <taxon>Flavobacteriaceae</taxon>
        <taxon>Mariniflexile</taxon>
    </lineage>
</organism>
<sequence>MENDANKHLLDAAQKLNQADKELFKPEEDIVTFLVCKNSQFAIENYLRGYLIKKGIETSKYNTIDSLYKQCKKINKKFEKVNLSEFNCTGNNMNDKFCNEVSKVSNCYDVANSLDTLLREEKII</sequence>
<evidence type="ECO:0000313" key="2">
    <source>
        <dbReference type="EMBL" id="TCL68778.1"/>
    </source>
</evidence>
<dbReference type="Pfam" id="PF05168">
    <property type="entry name" value="HEPN"/>
    <property type="match status" value="1"/>
</dbReference>
<keyword evidence="3" id="KW-1185">Reference proteome</keyword>
<dbReference type="OrthoDB" id="1440109at2"/>
<dbReference type="Gene3D" id="1.20.120.330">
    <property type="entry name" value="Nucleotidyltransferases domain 2"/>
    <property type="match status" value="1"/>
</dbReference>
<evidence type="ECO:0000313" key="3">
    <source>
        <dbReference type="Proteomes" id="UP000295455"/>
    </source>
</evidence>
<feature type="domain" description="HEPN" evidence="1">
    <location>
        <begin position="31"/>
        <end position="80"/>
    </location>
</feature>
<reference evidence="2 3" key="1">
    <citation type="submission" date="2019-03" db="EMBL/GenBank/DDBJ databases">
        <title>Genomic Encyclopedia of Type Strains, Phase IV (KMG-IV): sequencing the most valuable type-strain genomes for metagenomic binning, comparative biology and taxonomic classification.</title>
        <authorList>
            <person name="Goeker M."/>
        </authorList>
    </citation>
    <scope>NUCLEOTIDE SEQUENCE [LARGE SCALE GENOMIC DNA]</scope>
    <source>
        <strain evidence="2 3">DSM 18792</strain>
    </source>
</reference>
<dbReference type="AlphaFoldDB" id="A0A4R1RQT9"/>
<protein>
    <submittedName>
        <fullName evidence="2">HEPN domain-containing protein</fullName>
    </submittedName>
</protein>
<gene>
    <name evidence="2" type="ORF">EV196_101199</name>
</gene>